<evidence type="ECO:0000313" key="1">
    <source>
        <dbReference type="EMBL" id="SVB46339.1"/>
    </source>
</evidence>
<accession>A0A382E7H1</accession>
<dbReference type="AlphaFoldDB" id="A0A382E7H1"/>
<reference evidence="1" key="1">
    <citation type="submission" date="2018-05" db="EMBL/GenBank/DDBJ databases">
        <authorList>
            <person name="Lanie J.A."/>
            <person name="Ng W.-L."/>
            <person name="Kazmierczak K.M."/>
            <person name="Andrzejewski T.M."/>
            <person name="Davidsen T.M."/>
            <person name="Wayne K.J."/>
            <person name="Tettelin H."/>
            <person name="Glass J.I."/>
            <person name="Rusch D."/>
            <person name="Podicherti R."/>
            <person name="Tsui H.-C.T."/>
            <person name="Winkler M.E."/>
        </authorList>
    </citation>
    <scope>NUCLEOTIDE SEQUENCE</scope>
</reference>
<name>A0A382E7H1_9ZZZZ</name>
<organism evidence="1">
    <name type="scientific">marine metagenome</name>
    <dbReference type="NCBI Taxonomy" id="408172"/>
    <lineage>
        <taxon>unclassified sequences</taxon>
        <taxon>metagenomes</taxon>
        <taxon>ecological metagenomes</taxon>
    </lineage>
</organism>
<sequence>MRDGRDWNMTGYDEDGNIIGKYVNGVKQ</sequence>
<dbReference type="EMBL" id="UINC01042977">
    <property type="protein sequence ID" value="SVB46339.1"/>
    <property type="molecule type" value="Genomic_DNA"/>
</dbReference>
<protein>
    <submittedName>
        <fullName evidence="1">Uncharacterized protein</fullName>
    </submittedName>
</protein>
<gene>
    <name evidence="1" type="ORF">METZ01_LOCUS199193</name>
</gene>
<proteinExistence type="predicted"/>